<protein>
    <submittedName>
        <fullName evidence="4">Amidase</fullName>
    </submittedName>
</protein>
<dbReference type="InterPro" id="IPR036928">
    <property type="entry name" value="AS_sf"/>
</dbReference>
<dbReference type="PANTHER" id="PTHR11895:SF7">
    <property type="entry name" value="GLUTAMYL-TRNA(GLN) AMIDOTRANSFERASE SUBUNIT A, MITOCHONDRIAL"/>
    <property type="match status" value="1"/>
</dbReference>
<name>A0ABY4FKZ8_9MICO</name>
<comment type="similarity">
    <text evidence="1">Belongs to the amidase family.</text>
</comment>
<gene>
    <name evidence="4" type="ORF">MUN78_14920</name>
</gene>
<dbReference type="SUPFAM" id="SSF75304">
    <property type="entry name" value="Amidase signature (AS) enzymes"/>
    <property type="match status" value="1"/>
</dbReference>
<keyword evidence="5" id="KW-1185">Reference proteome</keyword>
<reference evidence="4 5" key="1">
    <citation type="submission" date="2022-04" db="EMBL/GenBank/DDBJ databases">
        <title>Leucobacter sp. isolated from rhizosphere of garlic.</title>
        <authorList>
            <person name="Won M."/>
            <person name="Lee C.-M."/>
            <person name="Woen H.-Y."/>
            <person name="Kwon S.-W."/>
        </authorList>
    </citation>
    <scope>NUCLEOTIDE SEQUENCE [LARGE SCALE GENOMIC DNA]</scope>
    <source>
        <strain evidence="4 5">H21R-40</strain>
    </source>
</reference>
<evidence type="ECO:0000313" key="5">
    <source>
        <dbReference type="Proteomes" id="UP000831786"/>
    </source>
</evidence>
<evidence type="ECO:0000313" key="4">
    <source>
        <dbReference type="EMBL" id="UOQ56940.1"/>
    </source>
</evidence>
<dbReference type="InterPro" id="IPR023631">
    <property type="entry name" value="Amidase_dom"/>
</dbReference>
<dbReference type="PROSITE" id="PS00571">
    <property type="entry name" value="AMIDASES"/>
    <property type="match status" value="1"/>
</dbReference>
<dbReference type="EMBL" id="CP095045">
    <property type="protein sequence ID" value="UOQ56940.1"/>
    <property type="molecule type" value="Genomic_DNA"/>
</dbReference>
<dbReference type="InterPro" id="IPR020556">
    <property type="entry name" value="Amidase_CS"/>
</dbReference>
<dbReference type="PANTHER" id="PTHR11895">
    <property type="entry name" value="TRANSAMIDASE"/>
    <property type="match status" value="1"/>
</dbReference>
<evidence type="ECO:0000256" key="2">
    <source>
        <dbReference type="SAM" id="MobiDB-lite"/>
    </source>
</evidence>
<feature type="domain" description="Amidase" evidence="3">
    <location>
        <begin position="27"/>
        <end position="455"/>
    </location>
</feature>
<dbReference type="InterPro" id="IPR000120">
    <property type="entry name" value="Amidase"/>
</dbReference>
<dbReference type="Proteomes" id="UP000831786">
    <property type="component" value="Chromosome"/>
</dbReference>
<accession>A0ABY4FKZ8</accession>
<dbReference type="Pfam" id="PF01425">
    <property type="entry name" value="Amidase"/>
    <property type="match status" value="1"/>
</dbReference>
<proteinExistence type="inferred from homology"/>
<feature type="region of interest" description="Disordered" evidence="2">
    <location>
        <begin position="146"/>
        <end position="165"/>
    </location>
</feature>
<sequence>MQEARGFPGTAEELRDALRAGEMSAREAVSDALERLAARAGLGAVVSVAAERALEAARAADERLAALPASERAAALPRLHGVPFAVKDLVDVAGLPTTHGSAAMRHPVAAADAPGVAILRASGGIPLAKTQVPELGLTAYSENAIAPPARNPLDPERTAGGSSGGSAAAVAAGLLPFGPGSDGGGSIRIPALACGLVGLKPGLGAIPGDLPARGGPHDEHGAPRMTVSGPIARTPRDAALLFDAQRGATTEPALRAVRTADSASGLRIAVSADSPFAAAFPVPLSAAARRAHAAAAERLAELGHRVEPAEFRYDPRYPEAFLTAWTAGLARLRLARGAAERLMPLTRRFRERALARDPAEQDAAGAVLRAFAAAVRERWGAFDAVLTPGLAMPAPRVGAFTALDPDEDYRLQCEWAPYTSMVNVAGVPAVVVPAAEGLGIGVQLIGRAGSEPQLLRLAAQLLA</sequence>
<dbReference type="RefSeq" id="WP_244727491.1">
    <property type="nucleotide sequence ID" value="NZ_CP095045.1"/>
</dbReference>
<evidence type="ECO:0000256" key="1">
    <source>
        <dbReference type="ARBA" id="ARBA00009199"/>
    </source>
</evidence>
<organism evidence="4 5">
    <name type="scientific">Leucobacter allii</name>
    <dbReference type="NCBI Taxonomy" id="2932247"/>
    <lineage>
        <taxon>Bacteria</taxon>
        <taxon>Bacillati</taxon>
        <taxon>Actinomycetota</taxon>
        <taxon>Actinomycetes</taxon>
        <taxon>Micrococcales</taxon>
        <taxon>Microbacteriaceae</taxon>
        <taxon>Leucobacter</taxon>
    </lineage>
</organism>
<evidence type="ECO:0000259" key="3">
    <source>
        <dbReference type="Pfam" id="PF01425"/>
    </source>
</evidence>
<dbReference type="Gene3D" id="3.90.1300.10">
    <property type="entry name" value="Amidase signature (AS) domain"/>
    <property type="match status" value="1"/>
</dbReference>